<feature type="signal peptide" evidence="1">
    <location>
        <begin position="1"/>
        <end position="22"/>
    </location>
</feature>
<comment type="caution">
    <text evidence="2">The sequence shown here is derived from an EMBL/GenBank/DDBJ whole genome shotgun (WGS) entry which is preliminary data.</text>
</comment>
<proteinExistence type="predicted"/>
<protein>
    <submittedName>
        <fullName evidence="2">Uncharacterized protein</fullName>
    </submittedName>
</protein>
<dbReference type="STRING" id="1000565.METUNv1_01203"/>
<evidence type="ECO:0000256" key="1">
    <source>
        <dbReference type="SAM" id="SignalP"/>
    </source>
</evidence>
<sequence length="114" mass="12044">MDVMKKTGLLAACMFAAWTTWAAEPLSPIANPSLYEEQGIAGQVDSATGAISIGGKRYRVNARTVIFLDDGRGNVRRAAKVTDIPANAPVRFSTGADGSVTQIYVGGGIQPYRP</sequence>
<keyword evidence="1" id="KW-0732">Signal</keyword>
<keyword evidence="3" id="KW-1185">Reference proteome</keyword>
<accession>F5RAI9</accession>
<evidence type="ECO:0000313" key="2">
    <source>
        <dbReference type="EMBL" id="EGK72438.1"/>
    </source>
</evidence>
<dbReference type="EMBL" id="AFHG01000036">
    <property type="protein sequence ID" value="EGK72438.1"/>
    <property type="molecule type" value="Genomic_DNA"/>
</dbReference>
<organism evidence="2 3">
    <name type="scientific">Methyloversatilis universalis (strain ATCC BAA-1314 / DSM 25237 / JCM 13912 / CCUG 52030 / FAM5)</name>
    <dbReference type="NCBI Taxonomy" id="1000565"/>
    <lineage>
        <taxon>Bacteria</taxon>
        <taxon>Pseudomonadati</taxon>
        <taxon>Pseudomonadota</taxon>
        <taxon>Betaproteobacteria</taxon>
        <taxon>Nitrosomonadales</taxon>
        <taxon>Sterolibacteriaceae</taxon>
        <taxon>Methyloversatilis</taxon>
    </lineage>
</organism>
<reference evidence="2 3" key="1">
    <citation type="journal article" date="2011" name="J. Bacteriol.">
        <title>Genome sequence of Methyloversatilis universalis FAM5T, a methylotrophic representative of the order Rhodocyclales.</title>
        <authorList>
            <person name="Kittichotirat W."/>
            <person name="Good N.M."/>
            <person name="Hall R."/>
            <person name="Bringel F."/>
            <person name="Lajus A."/>
            <person name="Medigue C."/>
            <person name="Smalley N.E."/>
            <person name="Beck D."/>
            <person name="Bumgarner R."/>
            <person name="Vuilleumier S."/>
            <person name="Kalyuzhnaya M.G."/>
        </authorList>
    </citation>
    <scope>NUCLEOTIDE SEQUENCE [LARGE SCALE GENOMIC DNA]</scope>
    <source>
        <strain evidence="3">ATCC BAA-1314 / JCM 13912 / FAM5</strain>
    </source>
</reference>
<gene>
    <name evidence="2" type="ORF">METUNv1_01203</name>
</gene>
<evidence type="ECO:0000313" key="3">
    <source>
        <dbReference type="Proteomes" id="UP000005019"/>
    </source>
</evidence>
<feature type="chain" id="PRO_5003330875" evidence="1">
    <location>
        <begin position="23"/>
        <end position="114"/>
    </location>
</feature>
<dbReference type="Proteomes" id="UP000005019">
    <property type="component" value="Unassembled WGS sequence"/>
</dbReference>
<dbReference type="AlphaFoldDB" id="F5RAI9"/>
<name>F5RAI9_METUF</name>